<evidence type="ECO:0000313" key="2">
    <source>
        <dbReference type="Proteomes" id="UP000011724"/>
    </source>
</evidence>
<dbReference type="AlphaFoldDB" id="M1WRN0"/>
<dbReference type="Proteomes" id="UP000011724">
    <property type="component" value="Chromosome"/>
</dbReference>
<gene>
    <name evidence="1" type="ordered locus">BN4_11140</name>
</gene>
<keyword evidence="2" id="KW-1185">Reference proteome</keyword>
<name>M1WRN0_PSEP2</name>
<proteinExistence type="predicted"/>
<accession>M1WRN0</accession>
<evidence type="ECO:0000313" key="1">
    <source>
        <dbReference type="EMBL" id="CCH48377.1"/>
    </source>
</evidence>
<organism evidence="1 2">
    <name type="scientific">Pseudodesulfovibrio piezophilus (strain DSM 21447 / JCM 15486 / C1TLV30)</name>
    <name type="common">Desulfovibrio piezophilus</name>
    <dbReference type="NCBI Taxonomy" id="1322246"/>
    <lineage>
        <taxon>Bacteria</taxon>
        <taxon>Pseudomonadati</taxon>
        <taxon>Thermodesulfobacteriota</taxon>
        <taxon>Desulfovibrionia</taxon>
        <taxon>Desulfovibrionales</taxon>
        <taxon>Desulfovibrionaceae</taxon>
    </lineage>
</organism>
<reference evidence="1 2" key="1">
    <citation type="journal article" date="2013" name="PLoS ONE">
        <title>The first genomic and proteomic characterization of a deep-sea sulfate reducer: insights into the piezophilic lifestyle of Desulfovibrio piezophilus.</title>
        <authorList>
            <person name="Pradel N."/>
            <person name="Ji B."/>
            <person name="Gimenez G."/>
            <person name="Talla E."/>
            <person name="Lenoble P."/>
            <person name="Garel M."/>
            <person name="Tamburini C."/>
            <person name="Fourquet P."/>
            <person name="Lebrun R."/>
            <person name="Bertin P."/>
            <person name="Denis Y."/>
            <person name="Pophillat M."/>
            <person name="Barbe V."/>
            <person name="Ollivier B."/>
            <person name="Dolla A."/>
        </authorList>
    </citation>
    <scope>NUCLEOTIDE SEQUENCE [LARGE SCALE GENOMIC DNA]</scope>
    <source>
        <strain evidence="2">DSM 10523 / SB164P1</strain>
    </source>
</reference>
<protein>
    <submittedName>
        <fullName evidence="1">Uncharacterized protein</fullName>
    </submittedName>
</protein>
<sequence>MVSWISGANALASELPEVKTITQTIKLYQGVLSYPPPMRMSRVKDLGNSKFFRDQQRNLFTLEQIPKAQEFENWTQLYGAYGFYLPEYDMKRFVDESLNALALGCKEQTKSKVVSAQNVQNHYDLLLQRSRRSFRQGWLQHRERFPLHEPGRAIICQSLYGLGGKKRSHEN</sequence>
<reference evidence="2" key="2">
    <citation type="journal article" date="2013" name="Stand. Genomic Sci.">
        <title>Complete genome sequence of Desulfocapsa sulfexigens, a marine deltaproteobacterium specialized in disproportionating inorganic sulfur compounds.</title>
        <authorList>
            <person name="Finster K.W."/>
            <person name="Kjeldsen K.U."/>
            <person name="Kube M."/>
            <person name="Reinhardt R."/>
            <person name="Mussmann M."/>
            <person name="Amann R."/>
            <person name="Schreiber L."/>
        </authorList>
    </citation>
    <scope>NUCLEOTIDE SEQUENCE [LARGE SCALE GENOMIC DNA]</scope>
    <source>
        <strain evidence="2">DSM 10523 / SB164P1</strain>
    </source>
</reference>
<dbReference type="KEGG" id="dpi:BN4_11140"/>
<dbReference type="EMBL" id="FO203427">
    <property type="protein sequence ID" value="CCH48377.1"/>
    <property type="molecule type" value="Genomic_DNA"/>
</dbReference>
<dbReference type="STRING" id="1322246.BN4_11140"/>
<dbReference type="HOGENOM" id="CLU_1560477_0_0_7"/>